<dbReference type="InterPro" id="IPR008271">
    <property type="entry name" value="Ser/Thr_kinase_AS"/>
</dbReference>
<dbReference type="PROSITE" id="PS00108">
    <property type="entry name" value="PROTEIN_KINASE_ST"/>
    <property type="match status" value="1"/>
</dbReference>
<dbReference type="InterPro" id="IPR050167">
    <property type="entry name" value="Ser_Thr_protein_kinase"/>
</dbReference>
<comment type="caution">
    <text evidence="10">The sequence shown here is derived from an EMBL/GenBank/DDBJ whole genome shotgun (WGS) entry which is preliminary data.</text>
</comment>
<keyword evidence="7" id="KW-0175">Coiled coil</keyword>
<organism evidence="10 11">
    <name type="scientific">Hevea brasiliensis</name>
    <name type="common">Para rubber tree</name>
    <name type="synonym">Siphonia brasiliensis</name>
    <dbReference type="NCBI Taxonomy" id="3981"/>
    <lineage>
        <taxon>Eukaryota</taxon>
        <taxon>Viridiplantae</taxon>
        <taxon>Streptophyta</taxon>
        <taxon>Embryophyta</taxon>
        <taxon>Tracheophyta</taxon>
        <taxon>Spermatophyta</taxon>
        <taxon>Magnoliopsida</taxon>
        <taxon>eudicotyledons</taxon>
        <taxon>Gunneridae</taxon>
        <taxon>Pentapetalae</taxon>
        <taxon>rosids</taxon>
        <taxon>fabids</taxon>
        <taxon>Malpighiales</taxon>
        <taxon>Euphorbiaceae</taxon>
        <taxon>Crotonoideae</taxon>
        <taxon>Micrandreae</taxon>
        <taxon>Hevea</taxon>
    </lineage>
</organism>
<dbReference type="Pfam" id="PF07714">
    <property type="entry name" value="PK_Tyr_Ser-Thr"/>
    <property type="match status" value="1"/>
</dbReference>
<evidence type="ECO:0000256" key="2">
    <source>
        <dbReference type="ARBA" id="ARBA00022679"/>
    </source>
</evidence>
<dbReference type="InterPro" id="IPR017441">
    <property type="entry name" value="Protein_kinase_ATP_BS"/>
</dbReference>
<keyword evidence="5 6" id="KW-0067">ATP-binding</keyword>
<reference evidence="10" key="1">
    <citation type="journal article" date="2023" name="Plant Biotechnol. J.">
        <title>Chromosome-level wild Hevea brasiliensis genome provides new tools for genomic-assisted breeding and valuable loci to elevate rubber yield.</title>
        <authorList>
            <person name="Cheng H."/>
            <person name="Song X."/>
            <person name="Hu Y."/>
            <person name="Wu T."/>
            <person name="Yang Q."/>
            <person name="An Z."/>
            <person name="Feng S."/>
            <person name="Deng Z."/>
            <person name="Wu W."/>
            <person name="Zeng X."/>
            <person name="Tu M."/>
            <person name="Wang X."/>
            <person name="Huang H."/>
        </authorList>
    </citation>
    <scope>NUCLEOTIDE SEQUENCE</scope>
    <source>
        <strain evidence="10">MT/VB/25A 57/8</strain>
    </source>
</reference>
<feature type="binding site" evidence="6">
    <location>
        <position position="817"/>
    </location>
    <ligand>
        <name>ATP</name>
        <dbReference type="ChEBI" id="CHEBI:30616"/>
    </ligand>
</feature>
<evidence type="ECO:0000256" key="1">
    <source>
        <dbReference type="ARBA" id="ARBA00022527"/>
    </source>
</evidence>
<dbReference type="Proteomes" id="UP001174677">
    <property type="component" value="Chromosome 17"/>
</dbReference>
<dbReference type="InterPro" id="IPR000270">
    <property type="entry name" value="PB1_dom"/>
</dbReference>
<evidence type="ECO:0000256" key="4">
    <source>
        <dbReference type="ARBA" id="ARBA00022777"/>
    </source>
</evidence>
<dbReference type="Gene3D" id="1.10.510.10">
    <property type="entry name" value="Transferase(Phosphotransferase) domain 1"/>
    <property type="match status" value="1"/>
</dbReference>
<keyword evidence="4" id="KW-0418">Kinase</keyword>
<dbReference type="PROSITE" id="PS50011">
    <property type="entry name" value="PROTEIN_KINASE_DOM"/>
    <property type="match status" value="1"/>
</dbReference>
<keyword evidence="11" id="KW-1185">Reference proteome</keyword>
<sequence>MKEQPVSRIRRKSTTTTTASASSSRSIKLICSFNGAFHFRPPSNKLRYIGGETRIISVDRKIGFFKLLNKMSDLCPKLRSFSLKYQLPMYGSESGSRRARDPESDLETGVPLVSIASDEDVRCMIEEYDKLELCGKHARLWVFVCSSDGNECDSHDNDIGYENHNNSKNGFFKGNRDLWVNYIENDALRGGAKVCKAQFDDKVAKNPVKDVVRFRCGDDSLRKMVLRQQLLAKQSEGIHSLRGVNGGSEMEFVSSCEDTNHKYNQPLRDFAHETNASMPQGDLYQGNMLGYRIGNAYLHGSESWDRLVQCLGHRLHPLNPKDGNLHVETNSSTHCLSGQKFQVFGDGLGICAENSNHLHNSMVKNICDLHDAKRDSGIFGQGTLSHLNRENIMPWTTVCALRNNHWGGSTYPAKSPFSSGGYQNGIRNHRFIIANESGNQRFYPYQVKSHKNNRAEMGNHRNSRLDGRLSAVKCYPGLRPNSTISKQGPSARLYGSKQGGRTSMINSSFNKDNSSFSVPKEYSGSAVSLRGNSNSKDFHVAYHGEGASAGKQSLWSPKAVVGPSSCVDKTESQQDLLTGSLYETNEVPYHSMYENYNSVSLNNELFTVEQWKVVNISGLSKDRCSTNEAEVECNTNLINTGREINMFNNSKNGTSYLEREALSSVDLLYNLSLSSSEGVEPSASSPASSTVGDSSLKTESKPSDIMCGQLSTGPEGDKSNAVASNFSAPNAVSMEKNQEHEEEILNIEKKAETKESTKCSRVIGGIPSDLAAFYTHLANRELQTIKNSDLEYIEELGSGTYGTVYHGKWKGSSVAIKRIKPSCFIEGSLKEVQLVADFWKEAHMLGQLHHPNIVAFYGVVTDGPLNNLATVTEYMVNGSLKQVLRRKDRTIDRRKRIILAMDAVFGMEYLHEKNIVHFDLKSHNFLVNMKDPQRPVCKIGDLGLSKIKQRTLVSGGVRGTIPWMAPELLHSKNNMVTEKVDVYSFGIVMWELLTGEEPYANLNSEEIIAGKIKGALLPEIPSWCDPAWRSLMERCWSSDPESRPAFSEIAKELRTMSASMNIK</sequence>
<dbReference type="Gene3D" id="3.30.200.20">
    <property type="entry name" value="Phosphorylase Kinase, domain 1"/>
    <property type="match status" value="1"/>
</dbReference>
<gene>
    <name evidence="10" type="ORF">P3X46_031531</name>
</gene>
<feature type="domain" description="Protein kinase" evidence="9">
    <location>
        <begin position="790"/>
        <end position="1056"/>
    </location>
</feature>
<dbReference type="SMART" id="SM00220">
    <property type="entry name" value="S_TKc"/>
    <property type="match status" value="1"/>
</dbReference>
<evidence type="ECO:0000256" key="7">
    <source>
        <dbReference type="SAM" id="Coils"/>
    </source>
</evidence>
<dbReference type="InterPro" id="IPR001245">
    <property type="entry name" value="Ser-Thr/Tyr_kinase_cat_dom"/>
</dbReference>
<evidence type="ECO:0000256" key="8">
    <source>
        <dbReference type="SAM" id="MobiDB-lite"/>
    </source>
</evidence>
<evidence type="ECO:0000313" key="11">
    <source>
        <dbReference type="Proteomes" id="UP001174677"/>
    </source>
</evidence>
<proteinExistence type="predicted"/>
<dbReference type="InterPro" id="IPR011009">
    <property type="entry name" value="Kinase-like_dom_sf"/>
</dbReference>
<name>A0ABQ9KML2_HEVBR</name>
<dbReference type="InterPro" id="IPR000719">
    <property type="entry name" value="Prot_kinase_dom"/>
</dbReference>
<evidence type="ECO:0000256" key="6">
    <source>
        <dbReference type="PROSITE-ProRule" id="PRU10141"/>
    </source>
</evidence>
<dbReference type="CDD" id="cd13999">
    <property type="entry name" value="STKc_MAP3K-like"/>
    <property type="match status" value="1"/>
</dbReference>
<dbReference type="PRINTS" id="PR00109">
    <property type="entry name" value="TYRKINASE"/>
</dbReference>
<dbReference type="SUPFAM" id="SSF56112">
    <property type="entry name" value="Protein kinase-like (PK-like)"/>
    <property type="match status" value="1"/>
</dbReference>
<dbReference type="CDD" id="cd06410">
    <property type="entry name" value="PB1_UP2"/>
    <property type="match status" value="1"/>
</dbReference>
<feature type="region of interest" description="Disordered" evidence="8">
    <location>
        <begin position="677"/>
        <end position="719"/>
    </location>
</feature>
<keyword evidence="2" id="KW-0808">Transferase</keyword>
<keyword evidence="1" id="KW-0723">Serine/threonine-protein kinase</keyword>
<dbReference type="EMBL" id="JARPOI010000017">
    <property type="protein sequence ID" value="KAJ9140942.1"/>
    <property type="molecule type" value="Genomic_DNA"/>
</dbReference>
<feature type="region of interest" description="Disordered" evidence="8">
    <location>
        <begin position="1"/>
        <end position="20"/>
    </location>
</feature>
<protein>
    <recommendedName>
        <fullName evidence="9">Protein kinase domain-containing protein</fullName>
    </recommendedName>
</protein>
<evidence type="ECO:0000259" key="9">
    <source>
        <dbReference type="PROSITE" id="PS50011"/>
    </source>
</evidence>
<keyword evidence="3 6" id="KW-0547">Nucleotide-binding</keyword>
<dbReference type="SMART" id="SM00666">
    <property type="entry name" value="PB1"/>
    <property type="match status" value="1"/>
</dbReference>
<evidence type="ECO:0000256" key="3">
    <source>
        <dbReference type="ARBA" id="ARBA00022741"/>
    </source>
</evidence>
<feature type="compositionally biased region" description="Low complexity" evidence="8">
    <location>
        <begin position="677"/>
        <end position="695"/>
    </location>
</feature>
<dbReference type="PANTHER" id="PTHR23257:SF824">
    <property type="entry name" value="PROTEIN KINASE DOMAIN-CONTAINING PROTEIN"/>
    <property type="match status" value="1"/>
</dbReference>
<dbReference type="PROSITE" id="PS00107">
    <property type="entry name" value="PROTEIN_KINASE_ATP"/>
    <property type="match status" value="1"/>
</dbReference>
<dbReference type="PANTHER" id="PTHR23257">
    <property type="entry name" value="SERINE-THREONINE PROTEIN KINASE"/>
    <property type="match status" value="1"/>
</dbReference>
<evidence type="ECO:0000256" key="5">
    <source>
        <dbReference type="ARBA" id="ARBA00022840"/>
    </source>
</evidence>
<dbReference type="SUPFAM" id="SSF54277">
    <property type="entry name" value="CAD &amp; PB1 domains"/>
    <property type="match status" value="1"/>
</dbReference>
<accession>A0ABQ9KML2</accession>
<feature type="coiled-coil region" evidence="7">
    <location>
        <begin position="730"/>
        <end position="757"/>
    </location>
</feature>
<evidence type="ECO:0000313" key="10">
    <source>
        <dbReference type="EMBL" id="KAJ9140942.1"/>
    </source>
</evidence>